<dbReference type="PANTHER" id="PTHR30269:SF0">
    <property type="entry name" value="MEMBRANE TRANSPORTER PROTEIN YFCA-RELATED"/>
    <property type="match status" value="1"/>
</dbReference>
<gene>
    <name evidence="9" type="ORF">NE630_10435</name>
</gene>
<name>A0AAW5K506_9BACT</name>
<evidence type="ECO:0000256" key="3">
    <source>
        <dbReference type="ARBA" id="ARBA00022448"/>
    </source>
</evidence>
<accession>A0AAW5K506</accession>
<organism evidence="9 10">
    <name type="scientific">Cloacibacillus evryensis</name>
    <dbReference type="NCBI Taxonomy" id="508460"/>
    <lineage>
        <taxon>Bacteria</taxon>
        <taxon>Thermotogati</taxon>
        <taxon>Synergistota</taxon>
        <taxon>Synergistia</taxon>
        <taxon>Synergistales</taxon>
        <taxon>Synergistaceae</taxon>
        <taxon>Cloacibacillus</taxon>
    </lineage>
</organism>
<feature type="transmembrane region" description="Helical" evidence="8">
    <location>
        <begin position="37"/>
        <end position="54"/>
    </location>
</feature>
<evidence type="ECO:0000256" key="6">
    <source>
        <dbReference type="ARBA" id="ARBA00022989"/>
    </source>
</evidence>
<keyword evidence="10" id="KW-1185">Reference proteome</keyword>
<feature type="transmembrane region" description="Helical" evidence="8">
    <location>
        <begin position="237"/>
        <end position="255"/>
    </location>
</feature>
<comment type="caution">
    <text evidence="9">The sequence shown here is derived from an EMBL/GenBank/DDBJ whole genome shotgun (WGS) entry which is preliminary data.</text>
</comment>
<keyword evidence="3" id="KW-0813">Transport</keyword>
<evidence type="ECO:0000256" key="2">
    <source>
        <dbReference type="ARBA" id="ARBA00009142"/>
    </source>
</evidence>
<evidence type="ECO:0000256" key="1">
    <source>
        <dbReference type="ARBA" id="ARBA00004651"/>
    </source>
</evidence>
<keyword evidence="6 8" id="KW-1133">Transmembrane helix</keyword>
<evidence type="ECO:0000313" key="9">
    <source>
        <dbReference type="EMBL" id="MCQ4814846.1"/>
    </source>
</evidence>
<evidence type="ECO:0000256" key="5">
    <source>
        <dbReference type="ARBA" id="ARBA00022692"/>
    </source>
</evidence>
<dbReference type="InterPro" id="IPR002781">
    <property type="entry name" value="TM_pro_TauE-like"/>
</dbReference>
<dbReference type="PANTHER" id="PTHR30269">
    <property type="entry name" value="TRANSMEMBRANE PROTEIN YFCA"/>
    <property type="match status" value="1"/>
</dbReference>
<keyword evidence="4 8" id="KW-1003">Cell membrane</keyword>
<evidence type="ECO:0000256" key="7">
    <source>
        <dbReference type="ARBA" id="ARBA00023136"/>
    </source>
</evidence>
<reference evidence="9 10" key="1">
    <citation type="submission" date="2022-06" db="EMBL/GenBank/DDBJ databases">
        <title>Isolation of gut microbiota from human fecal samples.</title>
        <authorList>
            <person name="Pamer E.G."/>
            <person name="Barat B."/>
            <person name="Waligurski E."/>
            <person name="Medina S."/>
            <person name="Paddock L."/>
            <person name="Mostad J."/>
        </authorList>
    </citation>
    <scope>NUCLEOTIDE SEQUENCE [LARGE SCALE GENOMIC DNA]</scope>
    <source>
        <strain evidence="9 10">DFI.9.90</strain>
    </source>
</reference>
<keyword evidence="5 8" id="KW-0812">Transmembrane</keyword>
<sequence length="259" mass="26677">MAAGFDISTMSLILVCFLVFLAGFVDASAGGGGIISLPAYIFTGMPAHLALGCNKFSSSCGTTLAVFKFWRGGAVNLRAAAIAAVGSFIGSAVGAKTALMLSDQTIKTMLLIILPCAAVVIFLKRNLGDSDDSAQMGRDKAAALAFMIGLLIGGYDGLFGPGTGTFAIMAFSSLMKFDLKTASGNAKILNLASNYASLITFAFAGTIMYGVAIPAAVCGIAGNYLGAHCALTKGARFIRPMMLAVLALLLLKLLWDILS</sequence>
<feature type="transmembrane region" description="Helical" evidence="8">
    <location>
        <begin position="195"/>
        <end position="225"/>
    </location>
</feature>
<dbReference type="EMBL" id="JANFYT010000021">
    <property type="protein sequence ID" value="MCQ4814846.1"/>
    <property type="molecule type" value="Genomic_DNA"/>
</dbReference>
<protein>
    <recommendedName>
        <fullName evidence="8">Probable membrane transporter protein</fullName>
    </recommendedName>
</protein>
<feature type="transmembrane region" description="Helical" evidence="8">
    <location>
        <begin position="105"/>
        <end position="123"/>
    </location>
</feature>
<dbReference type="InterPro" id="IPR052017">
    <property type="entry name" value="TSUP"/>
</dbReference>
<feature type="transmembrane region" description="Helical" evidence="8">
    <location>
        <begin position="144"/>
        <end position="175"/>
    </location>
</feature>
<keyword evidence="7 8" id="KW-0472">Membrane</keyword>
<dbReference type="GO" id="GO:0005886">
    <property type="term" value="C:plasma membrane"/>
    <property type="evidence" value="ECO:0007669"/>
    <property type="project" value="UniProtKB-SubCell"/>
</dbReference>
<dbReference type="AlphaFoldDB" id="A0AAW5K506"/>
<dbReference type="Pfam" id="PF01925">
    <property type="entry name" value="TauE"/>
    <property type="match status" value="1"/>
</dbReference>
<evidence type="ECO:0000256" key="4">
    <source>
        <dbReference type="ARBA" id="ARBA00022475"/>
    </source>
</evidence>
<comment type="similarity">
    <text evidence="2 8">Belongs to the 4-toluene sulfonate uptake permease (TSUP) (TC 2.A.102) family.</text>
</comment>
<proteinExistence type="inferred from homology"/>
<dbReference type="RefSeq" id="WP_008710592.1">
    <property type="nucleotide sequence ID" value="NZ_CABKQM010000006.1"/>
</dbReference>
<evidence type="ECO:0000313" key="10">
    <source>
        <dbReference type="Proteomes" id="UP001205919"/>
    </source>
</evidence>
<feature type="transmembrane region" description="Helical" evidence="8">
    <location>
        <begin position="75"/>
        <end position="93"/>
    </location>
</feature>
<evidence type="ECO:0000256" key="8">
    <source>
        <dbReference type="RuleBase" id="RU363041"/>
    </source>
</evidence>
<comment type="subcellular location">
    <subcellularLocation>
        <location evidence="1 8">Cell membrane</location>
        <topology evidence="1 8">Multi-pass membrane protein</topology>
    </subcellularLocation>
</comment>
<dbReference type="Proteomes" id="UP001205919">
    <property type="component" value="Unassembled WGS sequence"/>
</dbReference>